<comment type="similarity">
    <text evidence="6">Belongs to the inorganic phosphate transporter (PiT) (TC 2.A.20) family.</text>
</comment>
<feature type="transmembrane region" description="Helical" evidence="6">
    <location>
        <begin position="65"/>
        <end position="85"/>
    </location>
</feature>
<dbReference type="GO" id="GO:0005315">
    <property type="term" value="F:phosphate transmembrane transporter activity"/>
    <property type="evidence" value="ECO:0007669"/>
    <property type="project" value="InterPro"/>
</dbReference>
<evidence type="ECO:0000313" key="8">
    <source>
        <dbReference type="Proteomes" id="UP000003879"/>
    </source>
</evidence>
<dbReference type="EMBL" id="AGXN01000016">
    <property type="protein sequence ID" value="EIY94181.1"/>
    <property type="molecule type" value="Genomic_DNA"/>
</dbReference>
<feature type="transmembrane region" description="Helical" evidence="6">
    <location>
        <begin position="271"/>
        <end position="289"/>
    </location>
</feature>
<feature type="transmembrane region" description="Helical" evidence="6">
    <location>
        <begin position="204"/>
        <end position="225"/>
    </location>
</feature>
<dbReference type="InterPro" id="IPR001204">
    <property type="entry name" value="Phos_transporter"/>
</dbReference>
<feature type="transmembrane region" description="Helical" evidence="6">
    <location>
        <begin position="168"/>
        <end position="192"/>
    </location>
</feature>
<evidence type="ECO:0000256" key="3">
    <source>
        <dbReference type="ARBA" id="ARBA00022692"/>
    </source>
</evidence>
<feature type="transmembrane region" description="Helical" evidence="6">
    <location>
        <begin position="332"/>
        <end position="349"/>
    </location>
</feature>
<feature type="transmembrane region" description="Helical" evidence="6">
    <location>
        <begin position="245"/>
        <end position="264"/>
    </location>
</feature>
<keyword evidence="3 6" id="KW-0812">Transmembrane</keyword>
<organism evidence="7 8">
    <name type="scientific">Bacteroides fragilis CL07T12C05</name>
    <dbReference type="NCBI Taxonomy" id="997883"/>
    <lineage>
        <taxon>Bacteria</taxon>
        <taxon>Pseudomonadati</taxon>
        <taxon>Bacteroidota</taxon>
        <taxon>Bacteroidia</taxon>
        <taxon>Bacteroidales</taxon>
        <taxon>Bacteroidaceae</taxon>
        <taxon>Bacteroides</taxon>
    </lineage>
</organism>
<protein>
    <recommendedName>
        <fullName evidence="6">Phosphate transporter</fullName>
    </recommendedName>
</protein>
<keyword evidence="5 6" id="KW-0472">Membrane</keyword>
<evidence type="ECO:0000256" key="1">
    <source>
        <dbReference type="ARBA" id="ARBA00004141"/>
    </source>
</evidence>
<proteinExistence type="inferred from homology"/>
<keyword evidence="6" id="KW-0592">Phosphate transport</keyword>
<accession>A0A0E2AN45</accession>
<evidence type="ECO:0000256" key="4">
    <source>
        <dbReference type="ARBA" id="ARBA00022989"/>
    </source>
</evidence>
<keyword evidence="4 6" id="KW-1133">Transmembrane helix</keyword>
<dbReference type="HOGENOM" id="CLU_021892_0_0_10"/>
<dbReference type="PANTHER" id="PTHR11101:SF16">
    <property type="entry name" value="PHOSPHATE TRANSPORTER"/>
    <property type="match status" value="1"/>
</dbReference>
<reference evidence="7 8" key="1">
    <citation type="submission" date="2012-02" db="EMBL/GenBank/DDBJ databases">
        <title>The Genome Sequence of Bacteroides fragilis CL07T12C05.</title>
        <authorList>
            <consortium name="The Broad Institute Genome Sequencing Platform"/>
            <person name="Earl A."/>
            <person name="Ward D."/>
            <person name="Feldgarden M."/>
            <person name="Gevers D."/>
            <person name="Zitomersky N.L."/>
            <person name="Coyne M.J."/>
            <person name="Comstock L.E."/>
            <person name="Young S.K."/>
            <person name="Zeng Q."/>
            <person name="Gargeya S."/>
            <person name="Fitzgerald M."/>
            <person name="Haas B."/>
            <person name="Abouelleil A."/>
            <person name="Alvarado L."/>
            <person name="Arachchi H.M."/>
            <person name="Berlin A."/>
            <person name="Chapman S.B."/>
            <person name="Gearin G."/>
            <person name="Goldberg J."/>
            <person name="Griggs A."/>
            <person name="Gujja S."/>
            <person name="Hansen M."/>
            <person name="Heiman D."/>
            <person name="Howarth C."/>
            <person name="Larimer J."/>
            <person name="Lui A."/>
            <person name="MacDonald P.J.P."/>
            <person name="McCowen C."/>
            <person name="Montmayeur A."/>
            <person name="Murphy C."/>
            <person name="Neiman D."/>
            <person name="Pearson M."/>
            <person name="Priest M."/>
            <person name="Roberts A."/>
            <person name="Saif S."/>
            <person name="Shea T."/>
            <person name="Sisk P."/>
            <person name="Stolte C."/>
            <person name="Sykes S."/>
            <person name="Wortman J."/>
            <person name="Nusbaum C."/>
            <person name="Birren B."/>
        </authorList>
    </citation>
    <scope>NUCLEOTIDE SEQUENCE [LARGE SCALE GENOMIC DNA]</scope>
    <source>
        <strain evidence="7 8">CL07T12C05</strain>
    </source>
</reference>
<dbReference type="PANTHER" id="PTHR11101">
    <property type="entry name" value="PHOSPHATE TRANSPORTER"/>
    <property type="match status" value="1"/>
</dbReference>
<dbReference type="GO" id="GO:0016020">
    <property type="term" value="C:membrane"/>
    <property type="evidence" value="ECO:0007669"/>
    <property type="project" value="UniProtKB-SubCell"/>
</dbReference>
<feature type="transmembrane region" description="Helical" evidence="6">
    <location>
        <begin position="97"/>
        <end position="118"/>
    </location>
</feature>
<evidence type="ECO:0000313" key="7">
    <source>
        <dbReference type="EMBL" id="EIY94181.1"/>
    </source>
</evidence>
<dbReference type="Pfam" id="PF01384">
    <property type="entry name" value="PHO4"/>
    <property type="match status" value="1"/>
</dbReference>
<evidence type="ECO:0000256" key="2">
    <source>
        <dbReference type="ARBA" id="ARBA00022448"/>
    </source>
</evidence>
<evidence type="ECO:0000256" key="5">
    <source>
        <dbReference type="ARBA" id="ARBA00023136"/>
    </source>
</evidence>
<feature type="transmembrane region" description="Helical" evidence="6">
    <location>
        <begin position="512"/>
        <end position="530"/>
    </location>
</feature>
<keyword evidence="2 6" id="KW-0813">Transport</keyword>
<feature type="transmembrane region" description="Helical" evidence="6">
    <location>
        <begin position="425"/>
        <end position="445"/>
    </location>
</feature>
<feature type="transmembrane region" description="Helical" evidence="6">
    <location>
        <begin position="481"/>
        <end position="506"/>
    </location>
</feature>
<feature type="transmembrane region" description="Helical" evidence="6">
    <location>
        <begin position="23"/>
        <end position="44"/>
    </location>
</feature>
<dbReference type="AlphaFoldDB" id="A0A0E2AN45"/>
<dbReference type="GO" id="GO:0035435">
    <property type="term" value="P:phosphate ion transmembrane transport"/>
    <property type="evidence" value="ECO:0007669"/>
    <property type="project" value="TreeGrafter"/>
</dbReference>
<gene>
    <name evidence="7" type="ORF">HMPREF1056_03132</name>
</gene>
<dbReference type="PATRIC" id="fig|997883.3.peg.3273"/>
<evidence type="ECO:0000256" key="6">
    <source>
        <dbReference type="RuleBase" id="RU363058"/>
    </source>
</evidence>
<name>A0A0E2AN45_BACFG</name>
<dbReference type="Proteomes" id="UP000003879">
    <property type="component" value="Unassembled WGS sequence"/>
</dbReference>
<comment type="subcellular location">
    <subcellularLocation>
        <location evidence="1 6">Membrane</location>
        <topology evidence="1 6">Multi-pass membrane protein</topology>
    </subcellularLocation>
</comment>
<comment type="caution">
    <text evidence="7">The sequence shown here is derived from an EMBL/GenBank/DDBJ whole genome shotgun (WGS) entry which is preliminary data.</text>
</comment>
<sequence length="769" mass="85295">MTFLCNTKIRPLQPEITYTFMETIYLCIIIFLFVLAVFDLMVGVSNDAVNFLNSAVGAKAASFKTILFIAGAGIFIGASLSNGMMDIARHGIYQPEHFYFAEIMCILLAVMLTDVVLLDVFNSMGMPTSTTVSMVFELLGGTFALALIKVHNSDTLGLGDLINTDKALSVIMAIFVSVAIAFFFGMLVQWLARMVFTFNYKSNIKYSIALFGGIASTAIVYFMVIKGLKDSSFMTPENKQWVQENTMMLVSCFFVISTILMQILHWLKVNVFKVVVLLGTFALALAFAGNDLVNFIGVPLAGYSSFIDYTANGTSVGPDGFLMTSLMGSAKTPWYFLIGAGAVMVYALCTSKKAHAVIKTSVDLSRQDEGEENFGSTPIARTLVRFSLTLANGISRITPPSAKRWIDTRFRKDEAIIADGAAFDLVRASVNLVLAGLLIAVGTSLKLPLSTTYVTFMVAMGTSLADRAWGRDSAVYRITGVLSVIGGWFITAGAAFTICFFVAMVIHFGGSIAIIALIGLAAFTLIRSQLMYKKKKEKEKGNETLKQLMQATSSHEALELMRKHTREELSKVLEYAEQNFELTVTSFLHENLRGLRRAMGSTKFEKQLIKQMKRTGTVAMCKLDNHTVLEKGLYYYQGNDFASELVYSISRLCEPCLEHIDNNFNPLDAIQKGEFGDVAEDITYLIQQCRQKLEGNNYSNLEEDLHRANDLNSQLSHLKRQELQRIQSQTGSIKVSMVYLTMIQEAQNVVTYTINLMKVSRKFQIETDI</sequence>